<evidence type="ECO:0000256" key="4">
    <source>
        <dbReference type="ARBA" id="ARBA00022695"/>
    </source>
</evidence>
<dbReference type="Pfam" id="PF00665">
    <property type="entry name" value="rve"/>
    <property type="match status" value="1"/>
</dbReference>
<keyword evidence="5" id="KW-0540">Nuclease</keyword>
<dbReference type="PROSITE" id="PS50994">
    <property type="entry name" value="INTEGRASE"/>
    <property type="match status" value="1"/>
</dbReference>
<keyword evidence="2" id="KW-0645">Protease</keyword>
<dbReference type="InterPro" id="IPR005162">
    <property type="entry name" value="Retrotrans_gag_dom"/>
</dbReference>
<dbReference type="GO" id="GO:0003964">
    <property type="term" value="F:RNA-directed DNA polymerase activity"/>
    <property type="evidence" value="ECO:0007669"/>
    <property type="project" value="UniProtKB-KW"/>
</dbReference>
<dbReference type="SUPFAM" id="SSF56672">
    <property type="entry name" value="DNA/RNA polymerases"/>
    <property type="match status" value="1"/>
</dbReference>
<dbReference type="InterPro" id="IPR036397">
    <property type="entry name" value="RNaseH_sf"/>
</dbReference>
<evidence type="ECO:0000256" key="6">
    <source>
        <dbReference type="ARBA" id="ARBA00022759"/>
    </source>
</evidence>
<evidence type="ECO:0000256" key="1">
    <source>
        <dbReference type="ARBA" id="ARBA00012493"/>
    </source>
</evidence>
<keyword evidence="7" id="KW-0378">Hydrolase</keyword>
<evidence type="ECO:0000259" key="11">
    <source>
        <dbReference type="PROSITE" id="PS50994"/>
    </source>
</evidence>
<accession>A0AAP0CQB2</accession>
<dbReference type="GO" id="GO:0015074">
    <property type="term" value="P:DNA integration"/>
    <property type="evidence" value="ECO:0007669"/>
    <property type="project" value="InterPro"/>
</dbReference>
<dbReference type="GO" id="GO:0006508">
    <property type="term" value="P:proteolysis"/>
    <property type="evidence" value="ECO:0007669"/>
    <property type="project" value="UniProtKB-KW"/>
</dbReference>
<dbReference type="InterPro" id="IPR021109">
    <property type="entry name" value="Peptidase_aspartic_dom_sf"/>
</dbReference>
<dbReference type="GO" id="GO:0004519">
    <property type="term" value="F:endonuclease activity"/>
    <property type="evidence" value="ECO:0007669"/>
    <property type="project" value="UniProtKB-KW"/>
</dbReference>
<dbReference type="Gene3D" id="3.10.10.10">
    <property type="entry name" value="HIV Type 1 Reverse Transcriptase, subunit A, domain 1"/>
    <property type="match status" value="1"/>
</dbReference>
<feature type="domain" description="Reverse transcriptase" evidence="10">
    <location>
        <begin position="679"/>
        <end position="858"/>
    </location>
</feature>
<dbReference type="InterPro" id="IPR041588">
    <property type="entry name" value="Integrase_H2C2"/>
</dbReference>
<evidence type="ECO:0000256" key="7">
    <source>
        <dbReference type="ARBA" id="ARBA00022801"/>
    </source>
</evidence>
<evidence type="ECO:0000256" key="5">
    <source>
        <dbReference type="ARBA" id="ARBA00022722"/>
    </source>
</evidence>
<protein>
    <recommendedName>
        <fullName evidence="1">RNA-directed DNA polymerase</fullName>
        <ecNumber evidence="1">2.7.7.49</ecNumber>
    </recommendedName>
</protein>
<dbReference type="Pfam" id="PF08284">
    <property type="entry name" value="RVP_2"/>
    <property type="match status" value="1"/>
</dbReference>
<dbReference type="SUPFAM" id="SSF53098">
    <property type="entry name" value="Ribonuclease H-like"/>
    <property type="match status" value="1"/>
</dbReference>
<dbReference type="SUPFAM" id="SSF50630">
    <property type="entry name" value="Acid proteases"/>
    <property type="match status" value="1"/>
</dbReference>
<dbReference type="Pfam" id="PF03732">
    <property type="entry name" value="Retrotrans_gag"/>
    <property type="match status" value="1"/>
</dbReference>
<dbReference type="InterPro" id="IPR000477">
    <property type="entry name" value="RT_dom"/>
</dbReference>
<feature type="compositionally biased region" description="Low complexity" evidence="9">
    <location>
        <begin position="86"/>
        <end position="105"/>
    </location>
</feature>
<feature type="domain" description="Integrase catalytic" evidence="11">
    <location>
        <begin position="1200"/>
        <end position="1322"/>
    </location>
</feature>
<dbReference type="CDD" id="cd09274">
    <property type="entry name" value="RNase_HI_RT_Ty3"/>
    <property type="match status" value="1"/>
</dbReference>
<dbReference type="EMBL" id="JBCNJP010000023">
    <property type="protein sequence ID" value="KAK9058307.1"/>
    <property type="molecule type" value="Genomic_DNA"/>
</dbReference>
<dbReference type="InterPro" id="IPR050951">
    <property type="entry name" value="Retrovirus_Pol_polyprotein"/>
</dbReference>
<dbReference type="InterPro" id="IPR043128">
    <property type="entry name" value="Rev_trsase/Diguanyl_cyclase"/>
</dbReference>
<dbReference type="FunFam" id="3.30.70.270:FF:000020">
    <property type="entry name" value="Transposon Tf2-6 polyprotein-like Protein"/>
    <property type="match status" value="1"/>
</dbReference>
<evidence type="ECO:0000313" key="12">
    <source>
        <dbReference type="EMBL" id="KAK9058307.1"/>
    </source>
</evidence>
<gene>
    <name evidence="12" type="ORF">SSX86_023148</name>
</gene>
<keyword evidence="6" id="KW-0255">Endonuclease</keyword>
<dbReference type="EC" id="2.7.7.49" evidence="1"/>
<dbReference type="Gene3D" id="2.40.70.10">
    <property type="entry name" value="Acid Proteases"/>
    <property type="match status" value="1"/>
</dbReference>
<keyword evidence="8" id="KW-0695">RNA-directed DNA polymerase</keyword>
<dbReference type="Proteomes" id="UP001408789">
    <property type="component" value="Unassembled WGS sequence"/>
</dbReference>
<keyword evidence="13" id="KW-1185">Reference proteome</keyword>
<evidence type="ECO:0000256" key="9">
    <source>
        <dbReference type="SAM" id="MobiDB-lite"/>
    </source>
</evidence>
<comment type="caution">
    <text evidence="12">The sequence shown here is derived from an EMBL/GenBank/DDBJ whole genome shotgun (WGS) entry which is preliminary data.</text>
</comment>
<dbReference type="GO" id="GO:0003676">
    <property type="term" value="F:nucleic acid binding"/>
    <property type="evidence" value="ECO:0007669"/>
    <property type="project" value="InterPro"/>
</dbReference>
<dbReference type="CDD" id="cd01647">
    <property type="entry name" value="RT_LTR"/>
    <property type="match status" value="1"/>
</dbReference>
<dbReference type="PANTHER" id="PTHR37984">
    <property type="entry name" value="PROTEIN CBG26694"/>
    <property type="match status" value="1"/>
</dbReference>
<proteinExistence type="predicted"/>
<dbReference type="CDD" id="cd00303">
    <property type="entry name" value="retropepsin_like"/>
    <property type="match status" value="1"/>
</dbReference>
<keyword evidence="3" id="KW-0808">Transferase</keyword>
<name>A0AAP0CQB2_9ASTR</name>
<evidence type="ECO:0000256" key="3">
    <source>
        <dbReference type="ARBA" id="ARBA00022679"/>
    </source>
</evidence>
<dbReference type="Pfam" id="PF17917">
    <property type="entry name" value="RT_RNaseH"/>
    <property type="match status" value="1"/>
</dbReference>
<evidence type="ECO:0000259" key="10">
    <source>
        <dbReference type="PROSITE" id="PS50878"/>
    </source>
</evidence>
<dbReference type="InterPro" id="IPR001584">
    <property type="entry name" value="Integrase_cat-core"/>
</dbReference>
<dbReference type="FunFam" id="3.10.10.10:FF:000007">
    <property type="entry name" value="Retrovirus-related Pol polyprotein from transposon 17.6-like Protein"/>
    <property type="match status" value="1"/>
</dbReference>
<organism evidence="12 13">
    <name type="scientific">Deinandra increscens subsp. villosa</name>
    <dbReference type="NCBI Taxonomy" id="3103831"/>
    <lineage>
        <taxon>Eukaryota</taxon>
        <taxon>Viridiplantae</taxon>
        <taxon>Streptophyta</taxon>
        <taxon>Embryophyta</taxon>
        <taxon>Tracheophyta</taxon>
        <taxon>Spermatophyta</taxon>
        <taxon>Magnoliopsida</taxon>
        <taxon>eudicotyledons</taxon>
        <taxon>Gunneridae</taxon>
        <taxon>Pentapetalae</taxon>
        <taxon>asterids</taxon>
        <taxon>campanulids</taxon>
        <taxon>Asterales</taxon>
        <taxon>Asteraceae</taxon>
        <taxon>Asteroideae</taxon>
        <taxon>Heliantheae alliance</taxon>
        <taxon>Madieae</taxon>
        <taxon>Madiinae</taxon>
        <taxon>Deinandra</taxon>
    </lineage>
</organism>
<dbReference type="GO" id="GO:0008233">
    <property type="term" value="F:peptidase activity"/>
    <property type="evidence" value="ECO:0007669"/>
    <property type="project" value="UniProtKB-KW"/>
</dbReference>
<dbReference type="Gene3D" id="3.30.420.10">
    <property type="entry name" value="Ribonuclease H-like superfamily/Ribonuclease H"/>
    <property type="match status" value="1"/>
</dbReference>
<keyword evidence="4" id="KW-0548">Nucleotidyltransferase</keyword>
<reference evidence="12 13" key="1">
    <citation type="submission" date="2024-04" db="EMBL/GenBank/DDBJ databases">
        <title>The reference genome of an endangered Asteraceae, Deinandra increscens subsp. villosa, native to the Central Coast of California.</title>
        <authorList>
            <person name="Guilliams M."/>
            <person name="Hasenstab-Lehman K."/>
            <person name="Meyer R."/>
            <person name="Mcevoy S."/>
        </authorList>
    </citation>
    <scope>NUCLEOTIDE SEQUENCE [LARGE SCALE GENOMIC DNA]</scope>
    <source>
        <tissue evidence="12">Leaf</tissue>
    </source>
</reference>
<dbReference type="PANTHER" id="PTHR37984:SF5">
    <property type="entry name" value="PROTEIN NYNRIN-LIKE"/>
    <property type="match status" value="1"/>
</dbReference>
<dbReference type="Gene3D" id="3.30.70.270">
    <property type="match status" value="2"/>
</dbReference>
<dbReference type="Pfam" id="PF17921">
    <property type="entry name" value="Integrase_H2C2"/>
    <property type="match status" value="1"/>
</dbReference>
<evidence type="ECO:0000313" key="13">
    <source>
        <dbReference type="Proteomes" id="UP001408789"/>
    </source>
</evidence>
<sequence>MPPRRDPSPTPDHSALANKLDQLVAASTQTNQLLATSNSTANDNSAQLAALLKATETLTTKILLNHDTTTMLSNHIQTLITNLNNPSASNQTTSPQTTTASSSTQPPIPPMLTGATNPPPPTSPLNVHHPNPNISTSIPPQTSPMSLHHPPQNQPIRPPVTITAPPQQPRSPKISLPLFDGSNPLDWIFQADNFFNYYQTPIAQRISLSVFYFTGEALSWYKHLATNEMLGTWATFKREVEIRFGPSSYENHEAALFKLRQTSTVSEFQAEFEKLSNRVNGLSQQTLKNCFISGLRRDIQNELALLKPISLNQAYGQARLVEEKLGQVKPKSSFSFKSSSTFPSVASSSTNLSRTLTTSSTSSTTPSLPFTRLTPEAMQQRRKDGLCFRCPEKYVPGHKCSPPQFLLIVDNEDDDGLESDAVVTSPPEISTTPQFLSLSNAAYFGLSSTQTLRVTGHIAGKPVTILVDCGSTHNIIQPRVASSLNLSTETIPSFTVMVGNGEHIPCSGYCPNVSVQLRKANFTIPFYILPVEGADVILGIAWLGTLGRLSADFSIPEISFKLHGEEHTLTGDPLTQPVSPSSLSSLIRHNSIASLHTLIYQPTQTHLPSTLPLTHPNTHIQQLLTEFATLFQSPHSLPPNRVHDHNIPLLNENKPINVKPYRYPHFQKKIMTDLIKEMLTDGVIQPSQSPFSSPVLLVKKKDGSWRFCVDYRALNAVTVRDRFPIPTIDELLDELHGATVFSKIDLRSGYHQIRVAKNDIHKTAFRTSDGHYEFLVMPFGLTNAPSTFQAAMNDIFRPVLRKFVLVFFDDILVYSPSEKSHLDHLRYVFQTLLENHYYAKPSKCMFAASSISFLGHQISHEGVAPEQEKIDTIQQWPKPTSFTALRAFLGLTGYYRRFVPNYAKIASPLTDLLKNKEFSWSIEAQAAFDDLKKHMHRLVTLALPDFNSVFDVTTDASGTAIGAVLSQNNRPLSFFSKKLCHSMQTKSTYTKELYAITESVKKWRQYLLGSRFRVYTDHHSLKHLLTQTIQTPEQQKWLTKLMGYDFEIHYKPGKENMVADALSRVNQPALHALSVPQATWIKEIRDYFASNPNGKELVHKIQTDLSTFPHHTVRNGLVYVRDRILVPPIPKVRENLLEEFHASPVGGHSGIQATTRRLSSSFSWLGLKKDVTTFIRNCQVCQSTKPTNHKPYGLLQPLPIPEAPWLDISMDFITHLPCSRGKTAIWVIVDRFSKFAHFIALPKTYTAVSLASTFLREIYRLHGLPNSILSDRDPLFLSRFWKELFKQLGTKLLHSSAYHPSNRWANRSSKPMFGILLASLCF</sequence>
<evidence type="ECO:0000256" key="8">
    <source>
        <dbReference type="ARBA" id="ARBA00022918"/>
    </source>
</evidence>
<dbReference type="Pfam" id="PF00078">
    <property type="entry name" value="RVT_1"/>
    <property type="match status" value="1"/>
</dbReference>
<dbReference type="InterPro" id="IPR041373">
    <property type="entry name" value="RT_RNaseH"/>
</dbReference>
<feature type="region of interest" description="Disordered" evidence="9">
    <location>
        <begin position="83"/>
        <end position="172"/>
    </location>
</feature>
<dbReference type="PROSITE" id="PS50878">
    <property type="entry name" value="RT_POL"/>
    <property type="match status" value="1"/>
</dbReference>
<evidence type="ECO:0000256" key="2">
    <source>
        <dbReference type="ARBA" id="ARBA00022670"/>
    </source>
</evidence>
<dbReference type="InterPro" id="IPR012337">
    <property type="entry name" value="RNaseH-like_sf"/>
</dbReference>
<dbReference type="Gene3D" id="1.10.340.70">
    <property type="match status" value="1"/>
</dbReference>
<dbReference type="InterPro" id="IPR043502">
    <property type="entry name" value="DNA/RNA_pol_sf"/>
</dbReference>
<feature type="compositionally biased region" description="Polar residues" evidence="9">
    <location>
        <begin position="132"/>
        <end position="145"/>
    </location>
</feature>